<comment type="caution">
    <text evidence="14">The sequence shown here is derived from an EMBL/GenBank/DDBJ whole genome shotgun (WGS) entry which is preliminary data.</text>
</comment>
<evidence type="ECO:0000259" key="12">
    <source>
        <dbReference type="PROSITE" id="PS51471"/>
    </source>
</evidence>
<dbReference type="AlphaFoldDB" id="A0A9P1G3E2"/>
<dbReference type="GO" id="GO:0031418">
    <property type="term" value="F:L-ascorbic acid binding"/>
    <property type="evidence" value="ECO:0007669"/>
    <property type="project" value="InterPro"/>
</dbReference>
<feature type="domain" description="ShKT" evidence="13">
    <location>
        <begin position="175"/>
        <end position="209"/>
    </location>
</feature>
<keyword evidence="7" id="KW-1133">Transmembrane helix</keyword>
<gene>
    <name evidence="14" type="ORF">C1SCF055_LOCUS24853</name>
</gene>
<organism evidence="14">
    <name type="scientific">Cladocopium goreaui</name>
    <dbReference type="NCBI Taxonomy" id="2562237"/>
    <lineage>
        <taxon>Eukaryota</taxon>
        <taxon>Sar</taxon>
        <taxon>Alveolata</taxon>
        <taxon>Dinophyceae</taxon>
        <taxon>Suessiales</taxon>
        <taxon>Symbiodiniaceae</taxon>
        <taxon>Cladocopium</taxon>
    </lineage>
</organism>
<name>A0A9P1G3E2_9DINO</name>
<reference evidence="15 16" key="2">
    <citation type="submission" date="2024-05" db="EMBL/GenBank/DDBJ databases">
        <authorList>
            <person name="Chen Y."/>
            <person name="Shah S."/>
            <person name="Dougan E. K."/>
            <person name="Thang M."/>
            <person name="Chan C."/>
        </authorList>
    </citation>
    <scope>NUCLEOTIDE SEQUENCE [LARGE SCALE GENOMIC DNA]</scope>
</reference>
<feature type="signal peptide" evidence="11">
    <location>
        <begin position="1"/>
        <end position="23"/>
    </location>
</feature>
<dbReference type="InterPro" id="IPR005123">
    <property type="entry name" value="Oxoglu/Fe-dep_dioxygenase_dom"/>
</dbReference>
<dbReference type="Pfam" id="PF01549">
    <property type="entry name" value="ShK"/>
    <property type="match status" value="2"/>
</dbReference>
<evidence type="ECO:0000256" key="7">
    <source>
        <dbReference type="ARBA" id="ARBA00022989"/>
    </source>
</evidence>
<evidence type="ECO:0000256" key="10">
    <source>
        <dbReference type="ARBA" id="ARBA00023136"/>
    </source>
</evidence>
<dbReference type="EMBL" id="CAMXCT010002502">
    <property type="protein sequence ID" value="CAI3998568.1"/>
    <property type="molecule type" value="Genomic_DNA"/>
</dbReference>
<reference evidence="14" key="1">
    <citation type="submission" date="2022-10" db="EMBL/GenBank/DDBJ databases">
        <authorList>
            <person name="Chen Y."/>
            <person name="Dougan E. K."/>
            <person name="Chan C."/>
            <person name="Rhodes N."/>
            <person name="Thang M."/>
        </authorList>
    </citation>
    <scope>NUCLEOTIDE SEQUENCE</scope>
</reference>
<evidence type="ECO:0000256" key="11">
    <source>
        <dbReference type="SAM" id="SignalP"/>
    </source>
</evidence>
<evidence type="ECO:0000313" key="15">
    <source>
        <dbReference type="EMBL" id="CAL4785880.1"/>
    </source>
</evidence>
<keyword evidence="9" id="KW-0408">Iron</keyword>
<dbReference type="PANTHER" id="PTHR10869">
    <property type="entry name" value="PROLYL 4-HYDROXYLASE ALPHA SUBUNIT"/>
    <property type="match status" value="1"/>
</dbReference>
<dbReference type="GO" id="GO:0004656">
    <property type="term" value="F:procollagen-proline 4-dioxygenase activity"/>
    <property type="evidence" value="ECO:0007669"/>
    <property type="project" value="TreeGrafter"/>
</dbReference>
<evidence type="ECO:0000256" key="1">
    <source>
        <dbReference type="ARBA" id="ARBA00001961"/>
    </source>
</evidence>
<dbReference type="GO" id="GO:0005506">
    <property type="term" value="F:iron ion binding"/>
    <property type="evidence" value="ECO:0007669"/>
    <property type="project" value="InterPro"/>
</dbReference>
<dbReference type="EMBL" id="CAMXCT020002502">
    <property type="protein sequence ID" value="CAL1151943.1"/>
    <property type="molecule type" value="Genomic_DNA"/>
</dbReference>
<dbReference type="PANTHER" id="PTHR10869:SF233">
    <property type="entry name" value="FE2OG DIOXYGENASE DOMAIN-CONTAINING PROTEIN"/>
    <property type="match status" value="1"/>
</dbReference>
<evidence type="ECO:0000256" key="5">
    <source>
        <dbReference type="ARBA" id="ARBA00022723"/>
    </source>
</evidence>
<comment type="cofactor">
    <cofactor evidence="1">
        <name>L-ascorbate</name>
        <dbReference type="ChEBI" id="CHEBI:38290"/>
    </cofactor>
</comment>
<evidence type="ECO:0000313" key="16">
    <source>
        <dbReference type="Proteomes" id="UP001152797"/>
    </source>
</evidence>
<dbReference type="PROSITE" id="PS51471">
    <property type="entry name" value="FE2OG_OXY"/>
    <property type="match status" value="1"/>
</dbReference>
<evidence type="ECO:0000256" key="8">
    <source>
        <dbReference type="ARBA" id="ARBA00023002"/>
    </source>
</evidence>
<sequence>MGPFCRATRFLLKVLTLSFAAFAYERCGDTDNNCYKWALEGGCENSSDSIEIYCPLSCGSCEPHSCSAQEANEDFCTMDLELRDEENGGMHCTFWHNLPGRGPINVSFLSEVETHVGVIKLQGAFSMHTYEDHVFRFRDAGGEILATLRMVKSRIVLNLDDDFIASLTNCVDRPQEHWDKTCDIWAKEEQCVRNPGFMTVFCAKTCHTCHLREEDLRCARRYLPMSQKPVLQRGDMDQMFQDIKDRAQKYSSNVQILSRSPWIVAFEGIILEEEIAELLAAQGQENFRRSKDQGDPDSFGLMKAIVSSNRTSQSAWCQDTCKELPSYIAVTDRIAKIIQVPTDHFESMQFLKYNVGDYYVKHHDMNEEKDNDRACGPRIYTFFLYLSDVEEGGETYFNQLNISVKPRKGLGLLWPSVLSENPTVRDDRTMHEAKAVLRGLKVAANVWVHLFSYEIPNLWACTGGLYR</sequence>
<dbReference type="PROSITE" id="PS51670">
    <property type="entry name" value="SHKT"/>
    <property type="match status" value="2"/>
</dbReference>
<dbReference type="InterPro" id="IPR045054">
    <property type="entry name" value="P4HA-like"/>
</dbReference>
<keyword evidence="16" id="KW-1185">Reference proteome</keyword>
<dbReference type="OrthoDB" id="407973at2759"/>
<dbReference type="EMBL" id="CAMXCT030002502">
    <property type="protein sequence ID" value="CAL4785880.1"/>
    <property type="molecule type" value="Genomic_DNA"/>
</dbReference>
<evidence type="ECO:0000256" key="3">
    <source>
        <dbReference type="ARBA" id="ARBA00004308"/>
    </source>
</evidence>
<comment type="subcellular location">
    <subcellularLocation>
        <location evidence="3">Endomembrane system</location>
    </subcellularLocation>
    <subcellularLocation>
        <location evidence="2">Membrane</location>
        <topology evidence="2">Single-pass membrane protein</topology>
    </subcellularLocation>
</comment>
<evidence type="ECO:0000256" key="2">
    <source>
        <dbReference type="ARBA" id="ARBA00004167"/>
    </source>
</evidence>
<dbReference type="Pfam" id="PF13640">
    <property type="entry name" value="2OG-FeII_Oxy_3"/>
    <property type="match status" value="1"/>
</dbReference>
<dbReference type="InterPro" id="IPR044862">
    <property type="entry name" value="Pro_4_hyd_alph_FE2OG_OXY"/>
</dbReference>
<keyword evidence="8" id="KW-0560">Oxidoreductase</keyword>
<proteinExistence type="predicted"/>
<dbReference type="InterPro" id="IPR006620">
    <property type="entry name" value="Pro_4_hyd_alph"/>
</dbReference>
<keyword evidence="5" id="KW-0479">Metal-binding</keyword>
<dbReference type="Proteomes" id="UP001152797">
    <property type="component" value="Unassembled WGS sequence"/>
</dbReference>
<feature type="domain" description="ShKT" evidence="13">
    <location>
        <begin position="27"/>
        <end position="61"/>
    </location>
</feature>
<keyword evidence="4" id="KW-0812">Transmembrane</keyword>
<dbReference type="GO" id="GO:0005783">
    <property type="term" value="C:endoplasmic reticulum"/>
    <property type="evidence" value="ECO:0007669"/>
    <property type="project" value="TreeGrafter"/>
</dbReference>
<dbReference type="Gene3D" id="1.10.10.1940">
    <property type="match status" value="1"/>
</dbReference>
<dbReference type="InterPro" id="IPR003582">
    <property type="entry name" value="ShKT_dom"/>
</dbReference>
<keyword evidence="10" id="KW-0472">Membrane</keyword>
<evidence type="ECO:0000313" key="14">
    <source>
        <dbReference type="EMBL" id="CAI3998568.1"/>
    </source>
</evidence>
<evidence type="ECO:0000256" key="9">
    <source>
        <dbReference type="ARBA" id="ARBA00023004"/>
    </source>
</evidence>
<protein>
    <submittedName>
        <fullName evidence="15">Probable prolyl 4-hydroxylase 9 (AtP4H9)</fullName>
    </submittedName>
</protein>
<dbReference type="SMART" id="SM00254">
    <property type="entry name" value="ShKT"/>
    <property type="match status" value="2"/>
</dbReference>
<keyword evidence="6" id="KW-0223">Dioxygenase</keyword>
<evidence type="ECO:0000259" key="13">
    <source>
        <dbReference type="PROSITE" id="PS51670"/>
    </source>
</evidence>
<accession>A0A9P1G3E2</accession>
<feature type="domain" description="Fe2OG dioxygenase" evidence="12">
    <location>
        <begin position="344"/>
        <end position="450"/>
    </location>
</feature>
<dbReference type="Gene3D" id="2.60.120.620">
    <property type="entry name" value="q2cbj1_9rhob like domain"/>
    <property type="match status" value="1"/>
</dbReference>
<feature type="chain" id="PRO_5043272571" evidence="11">
    <location>
        <begin position="24"/>
        <end position="467"/>
    </location>
</feature>
<dbReference type="SMART" id="SM00702">
    <property type="entry name" value="P4Hc"/>
    <property type="match status" value="1"/>
</dbReference>
<dbReference type="GO" id="GO:0016020">
    <property type="term" value="C:membrane"/>
    <property type="evidence" value="ECO:0007669"/>
    <property type="project" value="UniProtKB-SubCell"/>
</dbReference>
<evidence type="ECO:0000256" key="4">
    <source>
        <dbReference type="ARBA" id="ARBA00022692"/>
    </source>
</evidence>
<evidence type="ECO:0000256" key="6">
    <source>
        <dbReference type="ARBA" id="ARBA00022964"/>
    </source>
</evidence>
<keyword evidence="11" id="KW-0732">Signal</keyword>